<comment type="similarity">
    <text evidence="1">Belongs to the FRAS1 family.</text>
</comment>
<dbReference type="Proteomes" id="UP000694845">
    <property type="component" value="Unplaced"/>
</dbReference>
<feature type="signal peptide" evidence="9">
    <location>
        <begin position="1"/>
        <end position="30"/>
    </location>
</feature>
<keyword evidence="3" id="KW-0677">Repeat</keyword>
<evidence type="ECO:0000256" key="2">
    <source>
        <dbReference type="ARBA" id="ARBA00022729"/>
    </source>
</evidence>
<evidence type="ECO:0000256" key="4">
    <source>
        <dbReference type="ARBA" id="ARBA00022837"/>
    </source>
</evidence>
<feature type="repeat" description="CSPG" evidence="6">
    <location>
        <begin position="1582"/>
        <end position="1674"/>
    </location>
</feature>
<feature type="repeat" description="CSPG" evidence="6">
    <location>
        <begin position="1942"/>
        <end position="2042"/>
    </location>
</feature>
<feature type="repeat" description="CSPG" evidence="6">
    <location>
        <begin position="2425"/>
        <end position="2522"/>
    </location>
</feature>
<dbReference type="InterPro" id="IPR000742">
    <property type="entry name" value="EGF"/>
</dbReference>
<feature type="repeat" description="CSPG" evidence="6">
    <location>
        <begin position="2063"/>
        <end position="2163"/>
    </location>
</feature>
<keyword evidence="8" id="KW-0812">Transmembrane</keyword>
<dbReference type="Pfam" id="PF16184">
    <property type="entry name" value="Cadherin_3"/>
    <property type="match status" value="12"/>
</dbReference>
<dbReference type="OrthoDB" id="430044at2759"/>
<dbReference type="PROSITE" id="PS51854">
    <property type="entry name" value="CSPG"/>
    <property type="match status" value="12"/>
</dbReference>
<evidence type="ECO:0000256" key="3">
    <source>
        <dbReference type="ARBA" id="ARBA00022737"/>
    </source>
</evidence>
<dbReference type="InterPro" id="IPR006212">
    <property type="entry name" value="Furin_repeat"/>
</dbReference>
<proteinExistence type="inferred from homology"/>
<dbReference type="InterPro" id="IPR001007">
    <property type="entry name" value="VWF_dom"/>
</dbReference>
<feature type="compositionally biased region" description="Basic residues" evidence="7">
    <location>
        <begin position="3895"/>
        <end position="3910"/>
    </location>
</feature>
<evidence type="ECO:0000256" key="7">
    <source>
        <dbReference type="SAM" id="MobiDB-lite"/>
    </source>
</evidence>
<feature type="repeat" description="CSPG" evidence="6">
    <location>
        <begin position="1320"/>
        <end position="1431"/>
    </location>
</feature>
<dbReference type="Gene3D" id="2.10.70.10">
    <property type="entry name" value="Complement Module, domain 1"/>
    <property type="match status" value="3"/>
</dbReference>
<dbReference type="GO" id="GO:0009653">
    <property type="term" value="P:anatomical structure morphogenesis"/>
    <property type="evidence" value="ECO:0007669"/>
    <property type="project" value="TreeGrafter"/>
</dbReference>
<dbReference type="InterPro" id="IPR009030">
    <property type="entry name" value="Growth_fac_rcpt_cys_sf"/>
</dbReference>
<keyword evidence="2 9" id="KW-0732">Signal</keyword>
<feature type="domain" description="VWFC" evidence="10">
    <location>
        <begin position="287"/>
        <end position="347"/>
    </location>
</feature>
<dbReference type="Pfam" id="PF03160">
    <property type="entry name" value="Calx-beta"/>
    <property type="match status" value="3"/>
</dbReference>
<keyword evidence="11" id="KW-1185">Reference proteome</keyword>
<dbReference type="Gene3D" id="2.10.220.10">
    <property type="entry name" value="Hormone Receptor, Insulin-like Growth Factor Receptor 1, Chain A, domain 2"/>
    <property type="match status" value="8"/>
</dbReference>
<name>A0A8B7XY26_ACAPL</name>
<feature type="domain" description="VWFC" evidence="10">
    <location>
        <begin position="351"/>
        <end position="409"/>
    </location>
</feature>
<reference evidence="12" key="1">
    <citation type="submission" date="2025-08" db="UniProtKB">
        <authorList>
            <consortium name="RefSeq"/>
        </authorList>
    </citation>
    <scope>IDENTIFICATION</scope>
</reference>
<evidence type="ECO:0000256" key="8">
    <source>
        <dbReference type="SAM" id="Phobius"/>
    </source>
</evidence>
<dbReference type="PROSITE" id="PS50184">
    <property type="entry name" value="VWFC_2"/>
    <property type="match status" value="6"/>
</dbReference>
<dbReference type="SUPFAM" id="SSF141072">
    <property type="entry name" value="CalX-like"/>
    <property type="match status" value="5"/>
</dbReference>
<dbReference type="SUPFAM" id="SSF57184">
    <property type="entry name" value="Growth factor receptor domain"/>
    <property type="match status" value="5"/>
</dbReference>
<feature type="domain" description="VWFC" evidence="10">
    <location>
        <begin position="30"/>
        <end position="92"/>
    </location>
</feature>
<dbReference type="PANTHER" id="PTHR45739">
    <property type="entry name" value="MATRIX PROTEIN, PUTATIVE-RELATED"/>
    <property type="match status" value="1"/>
</dbReference>
<feature type="repeat" description="CSPG" evidence="6">
    <location>
        <begin position="1454"/>
        <end position="1555"/>
    </location>
</feature>
<evidence type="ECO:0000256" key="1">
    <source>
        <dbReference type="ARBA" id="ARBA00005529"/>
    </source>
</evidence>
<gene>
    <name evidence="12" type="primary">LOC110976154</name>
</gene>
<dbReference type="RefSeq" id="XP_022084940.1">
    <property type="nucleotide sequence ID" value="XM_022229248.1"/>
</dbReference>
<dbReference type="GO" id="GO:0007154">
    <property type="term" value="P:cell communication"/>
    <property type="evidence" value="ECO:0007669"/>
    <property type="project" value="InterPro"/>
</dbReference>
<feature type="domain" description="VWFC" evidence="10">
    <location>
        <begin position="222"/>
        <end position="283"/>
    </location>
</feature>
<dbReference type="PANTHER" id="PTHR45739:SF1">
    <property type="entry name" value="EXTRACELLULAR MATRIX ORGANIZING PROTEIN FRAS1"/>
    <property type="match status" value="1"/>
</dbReference>
<dbReference type="SMART" id="SM00237">
    <property type="entry name" value="Calx_beta"/>
    <property type="match status" value="5"/>
</dbReference>
<organism evidence="11 12">
    <name type="scientific">Acanthaster planci</name>
    <name type="common">Crown-of-thorns starfish</name>
    <dbReference type="NCBI Taxonomy" id="133434"/>
    <lineage>
        <taxon>Eukaryota</taxon>
        <taxon>Metazoa</taxon>
        <taxon>Echinodermata</taxon>
        <taxon>Eleutherozoa</taxon>
        <taxon>Asterozoa</taxon>
        <taxon>Asteroidea</taxon>
        <taxon>Valvatacea</taxon>
        <taxon>Valvatida</taxon>
        <taxon>Acanthasteridae</taxon>
        <taxon>Acanthaster</taxon>
    </lineage>
</organism>
<dbReference type="KEGG" id="aplc:110976154"/>
<protein>
    <submittedName>
        <fullName evidence="12">Extracellular matrix protein FRAS1-like</fullName>
    </submittedName>
</protein>
<feature type="repeat" description="CSPG" evidence="6">
    <location>
        <begin position="2297"/>
        <end position="2390"/>
    </location>
</feature>
<feature type="domain" description="VWFC" evidence="10">
    <location>
        <begin position="160"/>
        <end position="220"/>
    </location>
</feature>
<feature type="repeat" description="CSPG" evidence="6">
    <location>
        <begin position="1819"/>
        <end position="1921"/>
    </location>
</feature>
<feature type="chain" id="PRO_5034751956" evidence="9">
    <location>
        <begin position="31"/>
        <end position="3988"/>
    </location>
</feature>
<feature type="region of interest" description="Disordered" evidence="7">
    <location>
        <begin position="3895"/>
        <end position="3936"/>
    </location>
</feature>
<dbReference type="Gene3D" id="2.60.40.2030">
    <property type="match status" value="5"/>
</dbReference>
<dbReference type="Pfam" id="PF00093">
    <property type="entry name" value="VWC"/>
    <property type="match status" value="6"/>
</dbReference>
<keyword evidence="8" id="KW-0472">Membrane</keyword>
<dbReference type="GO" id="GO:0016020">
    <property type="term" value="C:membrane"/>
    <property type="evidence" value="ECO:0007669"/>
    <property type="project" value="InterPro"/>
</dbReference>
<dbReference type="OMA" id="NSGMRVQ"/>
<dbReference type="GeneID" id="110976154"/>
<dbReference type="InterPro" id="IPR051561">
    <property type="entry name" value="FRAS1_ECM"/>
</dbReference>
<feature type="repeat" description="CSPG" evidence="6">
    <location>
        <begin position="1209"/>
        <end position="1299"/>
    </location>
</feature>
<keyword evidence="5" id="KW-0325">Glycoprotein</keyword>
<feature type="compositionally biased region" description="Polar residues" evidence="7">
    <location>
        <begin position="3921"/>
        <end position="3933"/>
    </location>
</feature>
<evidence type="ECO:0000259" key="10">
    <source>
        <dbReference type="PROSITE" id="PS50184"/>
    </source>
</evidence>
<accession>A0A8B7XY26</accession>
<dbReference type="SMART" id="SM00215">
    <property type="entry name" value="VWC_out"/>
    <property type="match status" value="5"/>
</dbReference>
<keyword evidence="8" id="KW-1133">Transmembrane helix</keyword>
<dbReference type="SUPFAM" id="SSF57603">
    <property type="entry name" value="FnI-like domain"/>
    <property type="match status" value="6"/>
</dbReference>
<dbReference type="SMART" id="SM00214">
    <property type="entry name" value="VWC"/>
    <property type="match status" value="6"/>
</dbReference>
<feature type="repeat" description="CSPG" evidence="6">
    <location>
        <begin position="1695"/>
        <end position="1796"/>
    </location>
</feature>
<dbReference type="CDD" id="cd00064">
    <property type="entry name" value="FU"/>
    <property type="match status" value="13"/>
</dbReference>
<feature type="repeat" description="CSPG" evidence="6">
    <location>
        <begin position="1094"/>
        <end position="1189"/>
    </location>
</feature>
<dbReference type="SMART" id="SM00261">
    <property type="entry name" value="FU"/>
    <property type="match status" value="14"/>
</dbReference>
<dbReference type="SMART" id="SM00181">
    <property type="entry name" value="EGF"/>
    <property type="match status" value="10"/>
</dbReference>
<evidence type="ECO:0000313" key="11">
    <source>
        <dbReference type="Proteomes" id="UP000694845"/>
    </source>
</evidence>
<dbReference type="InterPro" id="IPR039005">
    <property type="entry name" value="CSPG_rpt"/>
</dbReference>
<dbReference type="CTD" id="80144"/>
<dbReference type="Gene3D" id="6.20.200.20">
    <property type="match status" value="3"/>
</dbReference>
<feature type="domain" description="VWFC" evidence="10">
    <location>
        <begin position="96"/>
        <end position="156"/>
    </location>
</feature>
<dbReference type="InterPro" id="IPR038081">
    <property type="entry name" value="CalX-like_sf"/>
</dbReference>
<evidence type="ECO:0000313" key="12">
    <source>
        <dbReference type="RefSeq" id="XP_022084940.1"/>
    </source>
</evidence>
<feature type="transmembrane region" description="Helical" evidence="8">
    <location>
        <begin position="3867"/>
        <end position="3889"/>
    </location>
</feature>
<evidence type="ECO:0000256" key="9">
    <source>
        <dbReference type="SAM" id="SignalP"/>
    </source>
</evidence>
<keyword evidence="4" id="KW-0106">Calcium</keyword>
<dbReference type="InterPro" id="IPR003644">
    <property type="entry name" value="Calx_beta"/>
</dbReference>
<feature type="repeat" description="CSPG" evidence="6">
    <location>
        <begin position="2185"/>
        <end position="2277"/>
    </location>
</feature>
<dbReference type="PROSITE" id="PS01208">
    <property type="entry name" value="VWFC_1"/>
    <property type="match status" value="3"/>
</dbReference>
<evidence type="ECO:0000256" key="6">
    <source>
        <dbReference type="PROSITE-ProRule" id="PRU01201"/>
    </source>
</evidence>
<sequence length="3988" mass="439874">MTKSNVTRTCYASWILLGASILLYAARVQGTCFYEGLHYANNTVWEVDPCTTCSCLGDLVICEPKQCQDPRCDFQGGETLRIQPNRCCPECAPGAGSCEYQGEIVGHNSQWSLSPCRSCYCNNGVVQCRNQSCGITQCRPGEVLHQLQDECCPRCIRPGRSCTYRGVPYRDGAEWSPVKCTKCRCDNGMSRCFVADCPPLFCGQNEEAVTPPGKCCPECVGQSCELDGLIYKDGSQWQADPCTYCKCYAGSIECKQLRCAQDFTCRQGERKVTKEEQCCPECVSAEAPCNDVGTLRYSGDVWNVSACEFCICQQGRIDCYAAECDRLRCEVGESLVHREGRCCPECVSPVGYCVHNRITYTNGDIWEPDDCRTCVCEAGHSNCFKVDCPPCAGDRVPVEVEGQCCPDCILVQCRPECLTCDARGCLTCRNQRLVQNGRCVDSCDIGFYKASQTLCQACHETCLSCTAGTEFHCLTCADTLLLKWSQCIVDCGSGFFEQDGICIECHSSCQECTGPRKSDCLVCSNSTHVIRRNSCVPECGQEYYLQGNYCYPCEPSCFSCHYDNPRCILCPANQLLRDGSCVTECGAGFYQASSTHCEACHHTCQYCRGPSIYECMACDEPFHLQDGQCLYNCSNGFFDNENTCTPCHPSCRTCLGPAADDCSSCRDASQVVQGRPPFYDVITGPCTARCQESFYADIHGICIPCNPTCLTCTGQSINSCTSCRPPLLLQNGRCEKQCSDGQYSENSMCLDCHPSCRVCFGPAPNQCLACHQGDTLQLGTCSAGCPSSQFANDFGVCQDCDSACGTCFAAGEGLESSTCTECADTGVYPLGDTCVSECGIGHFLEAGTNMCKACHISCRTCDGPSVFDCSTCYSGIVLTHNGLCSSKCYGGYYDDGGVCKACQANCLECESPYECLVCRNPNDVLQFGECSPYCADQYYLDPVTRLCQECDWSCNACSGPTARDCTLCMENLMLKDGACVSACNEGYYVFLGECRECGEDCKTCSSPGVCTSCQPPRLLLGDQCVTHCGVSYYSDYGRHVCRACPWNCLECSTPDQCTNCASGSFLLRGSCEADCPSGYFTNPQLNICEANLYPPTLFVNGTLNSEIGGTTVLDTSFITAYDPDTASKDLTFVLISPPTNGELIKIQRGVDATLAAGDYFTFPELDQGSVRFVHDRRQQLTGFFTLKVGDRQFQSPPEDIGIVVLSPLAPYVTRNQPLVVEEGEMGRIASDANLHIRDEDNPEMVTITAIEGPRHGRLIKLPDRSRAKTFTINDLVAGNIRYVHDGSETQYDAIAFQVTDGHNVINVLFYIQINPNDNKGPILINNVLMRVREGDLIPITSDHLKAFDVDSPNNELMFTLTPPKGNPRSGDIVMVLPIPDAGVPSGWEDMQNGYMMQLLVRFAQEDINQGRVYYRHSGGEVTSDYFMFEVADTAHNVLSDQAFNIEVLPNNDEPPRLVAGIVEPLLMRVFEGEITPITNTHLAYTDVDSPDPDLVYNITTPLQIGQGSIEYVDRPFQPTDLFTQADINAQKIIYRPPNIDLGQEPLSFKFFFTVADSVPGGNLVGPKPFTIFVLPREDKVPPTLDNRFHTFEVQRGGLKQLRSILAEGTNLDTPQTDLVYTLITAPEHGFILKSGFIQLDEGAQFTHAELLQESFHYVHDSSQTEQDSFEITLSDGTHSASIVMAVVVTYTDTRKPSVRRGATLSLLVPENSMAVVSRDELSFEDDDSVDSEIVLTLDTLPHSGRLQQRIAGDFYQDIPVGGSFTQADISAYNIRYVAEGEIGSQAVTDLLFFNVSDASGNVLIKQVFPVTVTPVNDQPPSVTVGDGIRLVEGARELISSANIRATDLDTRLSQLKVIIDTGPTFGFIENIRSALGSEQPNVDIPVTDFRVQDLIDNTIYYVQSVHRNVEPTQDGFLFHVSDEENDSPQYRFNITIRLVNDEEPMLITDTLFLPENEGAVVTNVSMYASDLDTGPEDLIFTVTEYPTCGTLRRRAFIGDPLHFGRILTVGDTFTWRDVLDELVVYVHDGSEVKTDSFGVSLTDGIYTVLGTVPIQIGLINDETPRVAVNRGLQVQIGSTTTITNYELRAEDVDSENMQLIYTLTAEPTVGQLQFLLNGENMVPLRVNGEMSSFTQNDIDNGYVRYVHDPIEAAGTAVFKFTLSDPEGNELIDQSFLITVLEDRVPPQILANRGLTLAEGTSKVLTTDVLSATDVDSVPGRLVYLISAGPTYGQLEFADVPGVPVTEFTQADLAAKTVAYVHTSEEEAVMDSFTFTVDDGTNQVTQTFYITLTPVDDSLPLLTNLGMRVQEGVRKSITEFELKAQDMDTPADSIMFTIFRQPQHGTIDYTPDEARYAPTLTFSMTDVYENRISYSHDGSNTLEDSFEFTVTDGTNPLFIIEQGTELITTSAQQTFQITILPVDDGTPRIITNLGLSYLEYLDEQAMGIITRKNLATMDADTPDNLLVYTIRTPPNHGILESTLTPGTPITVFTQEDINNGIIHYALNPGAEPELADRFVFDVADSKPNTVSGTVFRIRWSLIHLERGAYNVSETAGVISVPVKRSGNLNQYAIVLCRTESGFATSVGGQPGERDYIEQAVQVQFEEREDTKLCSIVINDDAVFEGLEDFIVELSMPAYALLGDPTAALVTITDDEDEPSIEFDQLVFHVNESSGFLFAPVTRKGDSSRSVSAICFTIPGTATGSSLTGLESGSDYKTRGMDGEYRVVFPAGVNTASCDIKIIDDAMFEAEEEFEIALAMPSLWSRLGRKSRAMVIINGPNDESLVSLSQNTYIFNENAGTVEIEVVRHGSDLSHTSMVWCSVKPSDPPSATPGADFVPSTSQLTFGPQQTVEVCRVTIVDDTASPQMEGNETFVVYLSSAMGSSLATPHEAIIVINDTVDDVPTMQFSLSEVKVEEHQGLVHIPVVRSGDLSFESSVRCFTRQHSASVMMDYDERRNTDEFRIVFAPGEKVKNCTVGIVDDQTYEADEQFRVRLGDPIGSEFCHAQIGKNNSAMITILDTEDAPTVQFERMAYSVREPSDPDEMSVVTLTVIRTGDQNRTSRVRTSTRDGSAKSGVDYEAHFKVIRFRPGVRSVDIEINIMYNKDMEWHETFSVVLGPDDPVNALLGPITMATVTIIDEEAAGSVVLPSTPLVVSLMDYDDIADSLDHDPAPGYPLICVTPCDPHYPDYSMTRSICEDAGINISNIHYNWEVAMPTDAEGSRAPFERVVDYTPFTAPNEKVLDSVYFSRRFHVRCMAQPYDRSGRPGVPLRSNIVEIGTDNGICHTPVTAGVARGIQAQSFIANLRYVDPTDLDHPNTLHVSVEIPHQDGMLPAISTVAIHNIRLLLTEPVYRQQHICSNLINNPSWGGLTDYSFLTPVDLDTMVMVPGNNYPYQFDPQLRGQKALNLYRHLNLKSCTWTFDAYYHMTELIDLCGGAVTTDFQVRDTDESYLTVTVPLYVSYIYVTAPTGWGALDHRTEMEFSFFYKTILWRTGLETDSVLSGRLEVLRIRIGDRGNLIIDFKTTTKFRGLFVMDHHTLPDYISRVVPPHELGVGFNLQQLWSEGTFDSPQQLWRATSTYNLKDYSGDYVIELLPCTVTPTQSFNIMPNMPVVCTAHPPEKFVVPIAFQQTNRPVPVVYSLSTEFHLMNNEKVFLMNPNDAAMSLQEMDYKGSFAKGQRIFGRVLWNPDQDLDRAYKLQIEKLFLCTGADGFVPYYDPDGQIYKEGPQLGCMQENRKLKHRFLILDRGDTDAVTSNFNDVPFDANFASNTENYNAVSNMPGVDGFIMKVDPLYKVQSGHQWYMQVIYTIGPSDSLPRFRRSLLASVPNPLNPNGHKPSSHHNGTNIKSLLLEEGDFEGGVAGSATGTVVPAVVGLLVFLALLSVAILLVARRLRSRRAASENRRHRKRRAAGKPAPKVANRDSASTKSLPNNKSPPKLQEIEMDMQKMVKVSTLNLHKPENLNTPAVKVKKVNLQVKLSNAGIEGGTEV</sequence>
<evidence type="ECO:0000256" key="5">
    <source>
        <dbReference type="ARBA" id="ARBA00023180"/>
    </source>
</evidence>